<feature type="region of interest" description="Disordered" evidence="1">
    <location>
        <begin position="1"/>
        <end position="29"/>
    </location>
</feature>
<gene>
    <name evidence="2" type="ORF">CALCODRAFT_35757</name>
</gene>
<feature type="region of interest" description="Disordered" evidence="1">
    <location>
        <begin position="125"/>
        <end position="282"/>
    </location>
</feature>
<dbReference type="EMBL" id="KV424027">
    <property type="protein sequence ID" value="KZT53872.1"/>
    <property type="molecule type" value="Genomic_DNA"/>
</dbReference>
<accession>A0A165E0Q8</accession>
<reference evidence="2 3" key="1">
    <citation type="journal article" date="2016" name="Mol. Biol. Evol.">
        <title>Comparative Genomics of Early-Diverging Mushroom-Forming Fungi Provides Insights into the Origins of Lignocellulose Decay Capabilities.</title>
        <authorList>
            <person name="Nagy L.G."/>
            <person name="Riley R."/>
            <person name="Tritt A."/>
            <person name="Adam C."/>
            <person name="Daum C."/>
            <person name="Floudas D."/>
            <person name="Sun H."/>
            <person name="Yadav J.S."/>
            <person name="Pangilinan J."/>
            <person name="Larsson K.H."/>
            <person name="Matsuura K."/>
            <person name="Barry K."/>
            <person name="Labutti K."/>
            <person name="Kuo R."/>
            <person name="Ohm R.A."/>
            <person name="Bhattacharya S.S."/>
            <person name="Shirouzu T."/>
            <person name="Yoshinaga Y."/>
            <person name="Martin F.M."/>
            <person name="Grigoriev I.V."/>
            <person name="Hibbett D.S."/>
        </authorList>
    </citation>
    <scope>NUCLEOTIDE SEQUENCE [LARGE SCALE GENOMIC DNA]</scope>
    <source>
        <strain evidence="2 3">HHB12733</strain>
    </source>
</reference>
<feature type="region of interest" description="Disordered" evidence="1">
    <location>
        <begin position="375"/>
        <end position="419"/>
    </location>
</feature>
<organism evidence="2 3">
    <name type="scientific">Calocera cornea HHB12733</name>
    <dbReference type="NCBI Taxonomy" id="1353952"/>
    <lineage>
        <taxon>Eukaryota</taxon>
        <taxon>Fungi</taxon>
        <taxon>Dikarya</taxon>
        <taxon>Basidiomycota</taxon>
        <taxon>Agaricomycotina</taxon>
        <taxon>Dacrymycetes</taxon>
        <taxon>Dacrymycetales</taxon>
        <taxon>Dacrymycetaceae</taxon>
        <taxon>Calocera</taxon>
    </lineage>
</organism>
<name>A0A165E0Q8_9BASI</name>
<evidence type="ECO:0000313" key="2">
    <source>
        <dbReference type="EMBL" id="KZT53872.1"/>
    </source>
</evidence>
<dbReference type="InParanoid" id="A0A165E0Q8"/>
<dbReference type="OrthoDB" id="10631589at2759"/>
<sequence length="434" mass="48306">MTVPTLPLSSLPYHSRSSPSSSGPSDPSNLLTQRQVEAFINLLSTALARDQAEELHRQRLGVISDWATPRRADQSGLTLMRKLREFEGLANEGRITGEQMAKVSLVLRFFLGWECGAARWEGRAKRAKAQDAAGRGRMRRRRLRASPPLEHPLPPARVPAPRRLARQEGARRAPALPDAGEGLPSRAVLPAAARAPGARAAGAPETRSAATAPGHARLHRAGPRPGRLAHAVQRRQPAPRRPAAAAARPDEHGRAQRALPPPSWLQPGQQQQHDAHGRHAHVHPLAGPRPFRLLRAWPERISNDEQQRQHLLPLALPALLLLRRPLPQHAPFLRARPTAALLSHLLPSRPNVPDHRLPPTRPIHELFRLRDAAGRPLPRRLPGHERGRHRRRGVVERPQPHGGHVQATPRRAGEQWPQSRRVRRWGAGRLQFRL</sequence>
<evidence type="ECO:0000256" key="1">
    <source>
        <dbReference type="SAM" id="MobiDB-lite"/>
    </source>
</evidence>
<proteinExistence type="predicted"/>
<evidence type="ECO:0000313" key="3">
    <source>
        <dbReference type="Proteomes" id="UP000076842"/>
    </source>
</evidence>
<dbReference type="Proteomes" id="UP000076842">
    <property type="component" value="Unassembled WGS sequence"/>
</dbReference>
<feature type="compositionally biased region" description="Low complexity" evidence="1">
    <location>
        <begin position="190"/>
        <end position="204"/>
    </location>
</feature>
<protein>
    <submittedName>
        <fullName evidence="2">Uncharacterized protein</fullName>
    </submittedName>
</protein>
<feature type="compositionally biased region" description="Pro residues" evidence="1">
    <location>
        <begin position="149"/>
        <end position="158"/>
    </location>
</feature>
<keyword evidence="3" id="KW-1185">Reference proteome</keyword>
<dbReference type="AlphaFoldDB" id="A0A165E0Q8"/>